<feature type="domain" description="Thioredoxin" evidence="14">
    <location>
        <begin position="9"/>
        <end position="168"/>
    </location>
</feature>
<dbReference type="AlphaFoldDB" id="A0A326TYF8"/>
<keyword evidence="8" id="KW-0676">Redox-active center</keyword>
<gene>
    <name evidence="15" type="ORF">EI42_05533</name>
</gene>
<keyword evidence="4" id="KW-0575">Peroxidase</keyword>
<dbReference type="Gene3D" id="3.40.30.10">
    <property type="entry name" value="Glutaredoxin"/>
    <property type="match status" value="1"/>
</dbReference>
<evidence type="ECO:0000256" key="6">
    <source>
        <dbReference type="ARBA" id="ARBA00023002"/>
    </source>
</evidence>
<name>A0A326TYF8_THEHA</name>
<evidence type="ECO:0000256" key="8">
    <source>
        <dbReference type="ARBA" id="ARBA00023284"/>
    </source>
</evidence>
<organism evidence="15 16">
    <name type="scientific">Thermosporothrix hazakensis</name>
    <dbReference type="NCBI Taxonomy" id="644383"/>
    <lineage>
        <taxon>Bacteria</taxon>
        <taxon>Bacillati</taxon>
        <taxon>Chloroflexota</taxon>
        <taxon>Ktedonobacteria</taxon>
        <taxon>Ktedonobacterales</taxon>
        <taxon>Thermosporotrichaceae</taxon>
        <taxon>Thermosporothrix</taxon>
    </lineage>
</organism>
<evidence type="ECO:0000256" key="3">
    <source>
        <dbReference type="ARBA" id="ARBA00013017"/>
    </source>
</evidence>
<keyword evidence="16" id="KW-1185">Reference proteome</keyword>
<feature type="active site" description="Cysteine sulfenic acid (-SOH) intermediate; for peroxidase activity" evidence="13">
    <location>
        <position position="57"/>
    </location>
</feature>
<dbReference type="PANTHER" id="PTHR42801:SF4">
    <property type="entry name" value="AHPC_TSA FAMILY PROTEIN"/>
    <property type="match status" value="1"/>
</dbReference>
<evidence type="ECO:0000256" key="10">
    <source>
        <dbReference type="ARBA" id="ARBA00038489"/>
    </source>
</evidence>
<comment type="catalytic activity">
    <reaction evidence="12">
        <text>a hydroperoxide + [thioredoxin]-dithiol = an alcohol + [thioredoxin]-disulfide + H2O</text>
        <dbReference type="Rhea" id="RHEA:62620"/>
        <dbReference type="Rhea" id="RHEA-COMP:10698"/>
        <dbReference type="Rhea" id="RHEA-COMP:10700"/>
        <dbReference type="ChEBI" id="CHEBI:15377"/>
        <dbReference type="ChEBI" id="CHEBI:29950"/>
        <dbReference type="ChEBI" id="CHEBI:30879"/>
        <dbReference type="ChEBI" id="CHEBI:35924"/>
        <dbReference type="ChEBI" id="CHEBI:50058"/>
        <dbReference type="EC" id="1.11.1.24"/>
    </reaction>
</comment>
<dbReference type="FunFam" id="3.40.30.10:FF:000007">
    <property type="entry name" value="Thioredoxin-dependent thiol peroxidase"/>
    <property type="match status" value="1"/>
</dbReference>
<evidence type="ECO:0000259" key="14">
    <source>
        <dbReference type="PROSITE" id="PS51352"/>
    </source>
</evidence>
<dbReference type="EMBL" id="QKUF01000034">
    <property type="protein sequence ID" value="PZW22400.1"/>
    <property type="molecule type" value="Genomic_DNA"/>
</dbReference>
<dbReference type="GO" id="GO:0045454">
    <property type="term" value="P:cell redox homeostasis"/>
    <property type="evidence" value="ECO:0007669"/>
    <property type="project" value="TreeGrafter"/>
</dbReference>
<dbReference type="GO" id="GO:0034599">
    <property type="term" value="P:cellular response to oxidative stress"/>
    <property type="evidence" value="ECO:0007669"/>
    <property type="project" value="TreeGrafter"/>
</dbReference>
<comment type="subunit">
    <text evidence="2">Monomer.</text>
</comment>
<proteinExistence type="inferred from homology"/>
<evidence type="ECO:0000256" key="7">
    <source>
        <dbReference type="ARBA" id="ARBA00023157"/>
    </source>
</evidence>
<comment type="similarity">
    <text evidence="10">Belongs to the peroxiredoxin family. BCP/PrxQ subfamily.</text>
</comment>
<dbReference type="Proteomes" id="UP000248806">
    <property type="component" value="Unassembled WGS sequence"/>
</dbReference>
<protein>
    <recommendedName>
        <fullName evidence="3">thioredoxin-dependent peroxiredoxin</fullName>
        <ecNumber evidence="3">1.11.1.24</ecNumber>
    </recommendedName>
    <alternativeName>
        <fullName evidence="11">Bacterioferritin comigratory protein</fullName>
    </alternativeName>
    <alternativeName>
        <fullName evidence="9">Thioredoxin peroxidase</fullName>
    </alternativeName>
</protein>
<evidence type="ECO:0000256" key="12">
    <source>
        <dbReference type="ARBA" id="ARBA00049091"/>
    </source>
</evidence>
<reference evidence="15 16" key="1">
    <citation type="submission" date="2018-06" db="EMBL/GenBank/DDBJ databases">
        <title>Genomic Encyclopedia of Archaeal and Bacterial Type Strains, Phase II (KMG-II): from individual species to whole genera.</title>
        <authorList>
            <person name="Goeker M."/>
        </authorList>
    </citation>
    <scope>NUCLEOTIDE SEQUENCE [LARGE SCALE GENOMIC DNA]</scope>
    <source>
        <strain evidence="15 16">ATCC BAA-1881</strain>
    </source>
</reference>
<sequence>MTTNEVQELREGQPAPDFTVPAIGPDTIVKNGQVHLADLKGRVVVLYFYPKDDTPGCTAEACAFRDANQEMQQRGVAVLGVSTDSLASHQKFAEKYGLPFTLLADTDKVVAQAYNVYKEKSMFGKKYMGVERATFLIDKEGVIRKIWPKVKPDGHAAQVLQTIEALNL</sequence>
<dbReference type="PROSITE" id="PS51352">
    <property type="entry name" value="THIOREDOXIN_2"/>
    <property type="match status" value="1"/>
</dbReference>
<dbReference type="InterPro" id="IPR050924">
    <property type="entry name" value="Peroxiredoxin_BCP/PrxQ"/>
</dbReference>
<dbReference type="InterPro" id="IPR036249">
    <property type="entry name" value="Thioredoxin-like_sf"/>
</dbReference>
<comment type="caution">
    <text evidence="15">The sequence shown here is derived from an EMBL/GenBank/DDBJ whole genome shotgun (WGS) entry which is preliminary data.</text>
</comment>
<accession>A0A326TYF8</accession>
<dbReference type="EC" id="1.11.1.24" evidence="3"/>
<evidence type="ECO:0000256" key="2">
    <source>
        <dbReference type="ARBA" id="ARBA00011245"/>
    </source>
</evidence>
<dbReference type="SUPFAM" id="SSF52833">
    <property type="entry name" value="Thioredoxin-like"/>
    <property type="match status" value="1"/>
</dbReference>
<keyword evidence="7" id="KW-1015">Disulfide bond</keyword>
<dbReference type="Pfam" id="PF00578">
    <property type="entry name" value="AhpC-TSA"/>
    <property type="match status" value="1"/>
</dbReference>
<dbReference type="InterPro" id="IPR024706">
    <property type="entry name" value="Peroxiredoxin_AhpC-typ"/>
</dbReference>
<evidence type="ECO:0000256" key="1">
    <source>
        <dbReference type="ARBA" id="ARBA00003330"/>
    </source>
</evidence>
<dbReference type="OrthoDB" id="9812811at2"/>
<evidence type="ECO:0000256" key="13">
    <source>
        <dbReference type="PIRSR" id="PIRSR000239-1"/>
    </source>
</evidence>
<evidence type="ECO:0000313" key="16">
    <source>
        <dbReference type="Proteomes" id="UP000248806"/>
    </source>
</evidence>
<comment type="function">
    <text evidence="1">Thiol-specific peroxidase that catalyzes the reduction of hydrogen peroxide and organic hydroperoxides to water and alcohols, respectively. Plays a role in cell protection against oxidative stress by detoxifying peroxides and as sensor of hydrogen peroxide-mediated signaling events.</text>
</comment>
<dbReference type="InterPro" id="IPR013766">
    <property type="entry name" value="Thioredoxin_domain"/>
</dbReference>
<keyword evidence="6" id="KW-0560">Oxidoreductase</keyword>
<dbReference type="RefSeq" id="WP_111325780.1">
    <property type="nucleotide sequence ID" value="NZ_BIFX01000001.1"/>
</dbReference>
<evidence type="ECO:0000256" key="5">
    <source>
        <dbReference type="ARBA" id="ARBA00022862"/>
    </source>
</evidence>
<dbReference type="GO" id="GO:0008379">
    <property type="term" value="F:thioredoxin peroxidase activity"/>
    <property type="evidence" value="ECO:0007669"/>
    <property type="project" value="TreeGrafter"/>
</dbReference>
<dbReference type="PIRSF" id="PIRSF000239">
    <property type="entry name" value="AHPC"/>
    <property type="match status" value="1"/>
</dbReference>
<keyword evidence="5" id="KW-0049">Antioxidant</keyword>
<dbReference type="NCBIfam" id="NF006960">
    <property type="entry name" value="PRK09437.1"/>
    <property type="match status" value="1"/>
</dbReference>
<dbReference type="PANTHER" id="PTHR42801">
    <property type="entry name" value="THIOREDOXIN-DEPENDENT PEROXIDE REDUCTASE"/>
    <property type="match status" value="1"/>
</dbReference>
<evidence type="ECO:0000313" key="15">
    <source>
        <dbReference type="EMBL" id="PZW22400.1"/>
    </source>
</evidence>
<dbReference type="CDD" id="cd03017">
    <property type="entry name" value="PRX_BCP"/>
    <property type="match status" value="1"/>
</dbReference>
<evidence type="ECO:0000256" key="9">
    <source>
        <dbReference type="ARBA" id="ARBA00032824"/>
    </source>
</evidence>
<dbReference type="InterPro" id="IPR000866">
    <property type="entry name" value="AhpC/TSA"/>
</dbReference>
<evidence type="ECO:0000256" key="4">
    <source>
        <dbReference type="ARBA" id="ARBA00022559"/>
    </source>
</evidence>
<dbReference type="GO" id="GO:0005737">
    <property type="term" value="C:cytoplasm"/>
    <property type="evidence" value="ECO:0007669"/>
    <property type="project" value="TreeGrafter"/>
</dbReference>
<evidence type="ECO:0000256" key="11">
    <source>
        <dbReference type="ARBA" id="ARBA00041373"/>
    </source>
</evidence>